<evidence type="ECO:0000256" key="6">
    <source>
        <dbReference type="PIRSR" id="PIRSR602401-1"/>
    </source>
</evidence>
<dbReference type="GO" id="GO:0016020">
    <property type="term" value="C:membrane"/>
    <property type="evidence" value="ECO:0007669"/>
    <property type="project" value="UniProtKB-SubCell"/>
</dbReference>
<dbReference type="Proteomes" id="UP000222542">
    <property type="component" value="Unassembled WGS sequence"/>
</dbReference>
<dbReference type="GO" id="GO:0016705">
    <property type="term" value="F:oxidoreductase activity, acting on paired donors, with incorporation or reduction of molecular oxygen"/>
    <property type="evidence" value="ECO:0007669"/>
    <property type="project" value="InterPro"/>
</dbReference>
<dbReference type="InterPro" id="IPR036396">
    <property type="entry name" value="Cyt_P450_sf"/>
</dbReference>
<comment type="similarity">
    <text evidence="7">Belongs to the cytochrome P450 family.</text>
</comment>
<dbReference type="PRINTS" id="PR00385">
    <property type="entry name" value="P450"/>
</dbReference>
<dbReference type="PRINTS" id="PR00463">
    <property type="entry name" value="EP450I"/>
</dbReference>
<dbReference type="SUPFAM" id="SSF48264">
    <property type="entry name" value="Cytochrome P450"/>
    <property type="match status" value="1"/>
</dbReference>
<evidence type="ECO:0000313" key="9">
    <source>
        <dbReference type="Proteomes" id="UP000222542"/>
    </source>
</evidence>
<keyword evidence="5 7" id="KW-0503">Monooxygenase</keyword>
<dbReference type="Pfam" id="PF00067">
    <property type="entry name" value="p450"/>
    <property type="match status" value="2"/>
</dbReference>
<evidence type="ECO:0000256" key="1">
    <source>
        <dbReference type="ARBA" id="ARBA00022617"/>
    </source>
</evidence>
<dbReference type="GO" id="GO:0004497">
    <property type="term" value="F:monooxygenase activity"/>
    <property type="evidence" value="ECO:0007669"/>
    <property type="project" value="UniProtKB-KW"/>
</dbReference>
<keyword evidence="3 7" id="KW-0560">Oxidoreductase</keyword>
<dbReference type="GO" id="GO:0020037">
    <property type="term" value="F:heme binding"/>
    <property type="evidence" value="ECO:0007669"/>
    <property type="project" value="InterPro"/>
</dbReference>
<protein>
    <submittedName>
        <fullName evidence="8">Uncharacterized protein</fullName>
    </submittedName>
</protein>
<evidence type="ECO:0000256" key="2">
    <source>
        <dbReference type="ARBA" id="ARBA00022723"/>
    </source>
</evidence>
<accession>A0A2G2XU52</accession>
<dbReference type="InterPro" id="IPR050651">
    <property type="entry name" value="Plant_Cytochrome_P450_Monoox"/>
</dbReference>
<proteinExistence type="inferred from homology"/>
<reference evidence="8 9" key="2">
    <citation type="journal article" date="2017" name="Genome Biol.">
        <title>New reference genome sequences of hot pepper reveal the massive evolution of plant disease-resistance genes by retroduplication.</title>
        <authorList>
            <person name="Kim S."/>
            <person name="Park J."/>
            <person name="Yeom S.I."/>
            <person name="Kim Y.M."/>
            <person name="Seo E."/>
            <person name="Kim K.T."/>
            <person name="Kim M.S."/>
            <person name="Lee J.M."/>
            <person name="Cheong K."/>
            <person name="Shin H.S."/>
            <person name="Kim S.B."/>
            <person name="Han K."/>
            <person name="Lee J."/>
            <person name="Park M."/>
            <person name="Lee H.A."/>
            <person name="Lee H.Y."/>
            <person name="Lee Y."/>
            <person name="Oh S."/>
            <person name="Lee J.H."/>
            <person name="Choi E."/>
            <person name="Choi E."/>
            <person name="Lee S.E."/>
            <person name="Jeon J."/>
            <person name="Kim H."/>
            <person name="Choi G."/>
            <person name="Song H."/>
            <person name="Lee J."/>
            <person name="Lee S.C."/>
            <person name="Kwon J.K."/>
            <person name="Lee H.Y."/>
            <person name="Koo N."/>
            <person name="Hong Y."/>
            <person name="Kim R.W."/>
            <person name="Kang W.H."/>
            <person name="Huh J.H."/>
            <person name="Kang B.C."/>
            <person name="Yang T.J."/>
            <person name="Lee Y.H."/>
            <person name="Bennetzen J.L."/>
            <person name="Choi D."/>
        </authorList>
    </citation>
    <scope>NUCLEOTIDE SEQUENCE [LARGE SCALE GENOMIC DNA]</scope>
    <source>
        <strain evidence="9">cv. CM334</strain>
    </source>
</reference>
<dbReference type="AlphaFoldDB" id="A0A2G2XU52"/>
<reference evidence="8 9" key="1">
    <citation type="journal article" date="2014" name="Nat. Genet.">
        <title>Genome sequence of the hot pepper provides insights into the evolution of pungency in Capsicum species.</title>
        <authorList>
            <person name="Kim S."/>
            <person name="Park M."/>
            <person name="Yeom S.I."/>
            <person name="Kim Y.M."/>
            <person name="Lee J.M."/>
            <person name="Lee H.A."/>
            <person name="Seo E."/>
            <person name="Choi J."/>
            <person name="Cheong K."/>
            <person name="Kim K.T."/>
            <person name="Jung K."/>
            <person name="Lee G.W."/>
            <person name="Oh S.K."/>
            <person name="Bae C."/>
            <person name="Kim S.B."/>
            <person name="Lee H.Y."/>
            <person name="Kim S.Y."/>
            <person name="Kim M.S."/>
            <person name="Kang B.C."/>
            <person name="Jo Y.D."/>
            <person name="Yang H.B."/>
            <person name="Jeong H.J."/>
            <person name="Kang W.H."/>
            <person name="Kwon J.K."/>
            <person name="Shin C."/>
            <person name="Lim J.Y."/>
            <person name="Park J.H."/>
            <person name="Huh J.H."/>
            <person name="Kim J.S."/>
            <person name="Kim B.D."/>
            <person name="Cohen O."/>
            <person name="Paran I."/>
            <person name="Suh M.C."/>
            <person name="Lee S.B."/>
            <person name="Kim Y.K."/>
            <person name="Shin Y."/>
            <person name="Noh S.J."/>
            <person name="Park J."/>
            <person name="Seo Y.S."/>
            <person name="Kwon S.Y."/>
            <person name="Kim H.A."/>
            <person name="Park J.M."/>
            <person name="Kim H.J."/>
            <person name="Choi S.B."/>
            <person name="Bosland P.W."/>
            <person name="Reeves G."/>
            <person name="Jo S.H."/>
            <person name="Lee B.W."/>
            <person name="Cho H.T."/>
            <person name="Choi H.S."/>
            <person name="Lee M.S."/>
            <person name="Yu Y."/>
            <person name="Do Choi Y."/>
            <person name="Park B.S."/>
            <person name="van Deynze A."/>
            <person name="Ashrafi H."/>
            <person name="Hill T."/>
            <person name="Kim W.T."/>
            <person name="Pai H.S."/>
            <person name="Ahn H.K."/>
            <person name="Yeam I."/>
            <person name="Giovannoni J.J."/>
            <person name="Rose J.K."/>
            <person name="Sorensen I."/>
            <person name="Lee S.J."/>
            <person name="Kim R.W."/>
            <person name="Choi I.Y."/>
            <person name="Choi B.S."/>
            <person name="Lim J.S."/>
            <person name="Lee Y.H."/>
            <person name="Choi D."/>
        </authorList>
    </citation>
    <scope>NUCLEOTIDE SEQUENCE [LARGE SCALE GENOMIC DNA]</scope>
    <source>
        <strain evidence="9">cv. CM334</strain>
    </source>
</reference>
<keyword evidence="9" id="KW-1185">Reference proteome</keyword>
<evidence type="ECO:0000256" key="4">
    <source>
        <dbReference type="ARBA" id="ARBA00023004"/>
    </source>
</evidence>
<feature type="binding site" description="axial binding residue" evidence="6">
    <location>
        <position position="344"/>
    </location>
    <ligand>
        <name>heme</name>
        <dbReference type="ChEBI" id="CHEBI:30413"/>
    </ligand>
    <ligandPart>
        <name>Fe</name>
        <dbReference type="ChEBI" id="CHEBI:18248"/>
    </ligandPart>
</feature>
<dbReference type="OMA" id="ILGWIDY"/>
<evidence type="ECO:0000256" key="5">
    <source>
        <dbReference type="ARBA" id="ARBA00023033"/>
    </source>
</evidence>
<keyword evidence="4 6" id="KW-0408">Iron</keyword>
<dbReference type="Gene3D" id="1.10.630.10">
    <property type="entry name" value="Cytochrome P450"/>
    <property type="match status" value="3"/>
</dbReference>
<dbReference type="EMBL" id="AYRZ02000311">
    <property type="protein sequence ID" value="PHT61027.1"/>
    <property type="molecule type" value="Genomic_DNA"/>
</dbReference>
<sequence>METILLYTSLSICLIVLALKLVSSRRKLNLPPSPLLKLPIIGHLYLLKPPLYLTLAKLSTKYGHVFSLHSGTRLVVVVSSPSAAEECFTKNDIVFANRPRLMINKYLGYNSTTVGDFPYGDHWRNLLRLCALEILSTNRLNNFQPIRQHETNLLVHRAFHNSGDNFGTPVDLKSKLFQLSYNIIMRMIAGKRYYGEEEDNEEAKHFQEIIDEITLFAGTSNPVDFMPAIFCWFFRSMEKDLARLGQKIDSFLQGTDTSSVTIEWAMSLLLNHPEVLEKARTEIDNHVVAGFHIPQGTMLLVNTWAIHRDPLLWEDPESFKPERFEGVEVESWKLLAFGMGRRVCPGSGLAQRVVGLALGTLVQCFEWQRVSEDMVDLMEGKGATMPKAEPLMARCEARDIVHKVLSEIS</sequence>
<dbReference type="InterPro" id="IPR017972">
    <property type="entry name" value="Cyt_P450_CS"/>
</dbReference>
<comment type="cofactor">
    <cofactor evidence="6">
        <name>heme</name>
        <dbReference type="ChEBI" id="CHEBI:30413"/>
    </cofactor>
</comment>
<dbReference type="GO" id="GO:0005506">
    <property type="term" value="F:iron ion binding"/>
    <property type="evidence" value="ECO:0007669"/>
    <property type="project" value="InterPro"/>
</dbReference>
<name>A0A2G2XU52_CAPAN</name>
<organism evidence="8 9">
    <name type="scientific">Capsicum annuum</name>
    <name type="common">Capsicum pepper</name>
    <dbReference type="NCBI Taxonomy" id="4072"/>
    <lineage>
        <taxon>Eukaryota</taxon>
        <taxon>Viridiplantae</taxon>
        <taxon>Streptophyta</taxon>
        <taxon>Embryophyta</taxon>
        <taxon>Tracheophyta</taxon>
        <taxon>Spermatophyta</taxon>
        <taxon>Magnoliopsida</taxon>
        <taxon>eudicotyledons</taxon>
        <taxon>Gunneridae</taxon>
        <taxon>Pentapetalae</taxon>
        <taxon>asterids</taxon>
        <taxon>lamiids</taxon>
        <taxon>Solanales</taxon>
        <taxon>Solanaceae</taxon>
        <taxon>Solanoideae</taxon>
        <taxon>Capsiceae</taxon>
        <taxon>Capsicum</taxon>
    </lineage>
</organism>
<comment type="caution">
    <text evidence="8">The sequence shown here is derived from an EMBL/GenBank/DDBJ whole genome shotgun (WGS) entry which is preliminary data.</text>
</comment>
<dbReference type="PANTHER" id="PTHR47947">
    <property type="entry name" value="CYTOCHROME P450 82C3-RELATED"/>
    <property type="match status" value="1"/>
</dbReference>
<dbReference type="Gramene" id="PHT61027">
    <property type="protein sequence ID" value="PHT61027"/>
    <property type="gene ID" value="T459_35124"/>
</dbReference>
<keyword evidence="2 6" id="KW-0479">Metal-binding</keyword>
<evidence type="ECO:0000313" key="8">
    <source>
        <dbReference type="EMBL" id="PHT61027.1"/>
    </source>
</evidence>
<dbReference type="InterPro" id="IPR002401">
    <property type="entry name" value="Cyt_P450_E_grp-I"/>
</dbReference>
<dbReference type="PROSITE" id="PS00086">
    <property type="entry name" value="CYTOCHROME_P450"/>
    <property type="match status" value="1"/>
</dbReference>
<evidence type="ECO:0000256" key="7">
    <source>
        <dbReference type="RuleBase" id="RU000461"/>
    </source>
</evidence>
<dbReference type="PANTHER" id="PTHR47947:SF55">
    <property type="entry name" value="CYTOCHROME P450 81E8-LIKE"/>
    <property type="match status" value="1"/>
</dbReference>
<dbReference type="InterPro" id="IPR001128">
    <property type="entry name" value="Cyt_P450"/>
</dbReference>
<evidence type="ECO:0000256" key="3">
    <source>
        <dbReference type="ARBA" id="ARBA00023002"/>
    </source>
</evidence>
<dbReference type="STRING" id="4072.A0A2G2XU52"/>
<gene>
    <name evidence="8" type="ORF">T459_35124</name>
</gene>
<keyword evidence="1 6" id="KW-0349">Heme</keyword>